<protein>
    <submittedName>
        <fullName evidence="1">Uncharacterized protein</fullName>
    </submittedName>
</protein>
<accession>A0AAV9D7B4</accession>
<name>A0AAV9D7B4_ACOCL</name>
<dbReference type="Proteomes" id="UP001180020">
    <property type="component" value="Unassembled WGS sequence"/>
</dbReference>
<reference evidence="1" key="2">
    <citation type="submission" date="2023-06" db="EMBL/GenBank/DDBJ databases">
        <authorList>
            <person name="Ma L."/>
            <person name="Liu K.-W."/>
            <person name="Li Z."/>
            <person name="Hsiao Y.-Y."/>
            <person name="Qi Y."/>
            <person name="Fu T."/>
            <person name="Tang G."/>
            <person name="Zhang D."/>
            <person name="Sun W.-H."/>
            <person name="Liu D.-K."/>
            <person name="Li Y."/>
            <person name="Chen G.-Z."/>
            <person name="Liu X.-D."/>
            <person name="Liao X.-Y."/>
            <person name="Jiang Y.-T."/>
            <person name="Yu X."/>
            <person name="Hao Y."/>
            <person name="Huang J."/>
            <person name="Zhao X.-W."/>
            <person name="Ke S."/>
            <person name="Chen Y.-Y."/>
            <person name="Wu W.-L."/>
            <person name="Hsu J.-L."/>
            <person name="Lin Y.-F."/>
            <person name="Huang M.-D."/>
            <person name="Li C.-Y."/>
            <person name="Huang L."/>
            <person name="Wang Z.-W."/>
            <person name="Zhao X."/>
            <person name="Zhong W.-Y."/>
            <person name="Peng D.-H."/>
            <person name="Ahmad S."/>
            <person name="Lan S."/>
            <person name="Zhang J.-S."/>
            <person name="Tsai W.-C."/>
            <person name="Van De Peer Y."/>
            <person name="Liu Z.-J."/>
        </authorList>
    </citation>
    <scope>NUCLEOTIDE SEQUENCE</scope>
    <source>
        <strain evidence="1">CP</strain>
        <tissue evidence="1">Leaves</tissue>
    </source>
</reference>
<comment type="caution">
    <text evidence="1">The sequence shown here is derived from an EMBL/GenBank/DDBJ whole genome shotgun (WGS) entry which is preliminary data.</text>
</comment>
<gene>
    <name evidence="1" type="ORF">QJS10_CPB15g00572</name>
</gene>
<dbReference type="EMBL" id="JAUJYO010000015">
    <property type="protein sequence ID" value="KAK1296659.1"/>
    <property type="molecule type" value="Genomic_DNA"/>
</dbReference>
<keyword evidence="2" id="KW-1185">Reference proteome</keyword>
<evidence type="ECO:0000313" key="1">
    <source>
        <dbReference type="EMBL" id="KAK1296659.1"/>
    </source>
</evidence>
<evidence type="ECO:0000313" key="2">
    <source>
        <dbReference type="Proteomes" id="UP001180020"/>
    </source>
</evidence>
<dbReference type="AlphaFoldDB" id="A0AAV9D7B4"/>
<sequence>MEGEPNEVDEGEVSTTQNISEVLARGALLYPNYEEWGRIVAVTRDLAEAVVGDMPQPEDDDPYVLLQIMVN</sequence>
<reference evidence="1" key="1">
    <citation type="journal article" date="2023" name="Nat. Commun.">
        <title>Diploid and tetraploid genomes of Acorus and the evolution of monocots.</title>
        <authorList>
            <person name="Ma L."/>
            <person name="Liu K.W."/>
            <person name="Li Z."/>
            <person name="Hsiao Y.Y."/>
            <person name="Qi Y."/>
            <person name="Fu T."/>
            <person name="Tang G.D."/>
            <person name="Zhang D."/>
            <person name="Sun W.H."/>
            <person name="Liu D.K."/>
            <person name="Li Y."/>
            <person name="Chen G.Z."/>
            <person name="Liu X.D."/>
            <person name="Liao X.Y."/>
            <person name="Jiang Y.T."/>
            <person name="Yu X."/>
            <person name="Hao Y."/>
            <person name="Huang J."/>
            <person name="Zhao X.W."/>
            <person name="Ke S."/>
            <person name="Chen Y.Y."/>
            <person name="Wu W.L."/>
            <person name="Hsu J.L."/>
            <person name="Lin Y.F."/>
            <person name="Huang M.D."/>
            <person name="Li C.Y."/>
            <person name="Huang L."/>
            <person name="Wang Z.W."/>
            <person name="Zhao X."/>
            <person name="Zhong W.Y."/>
            <person name="Peng D.H."/>
            <person name="Ahmad S."/>
            <person name="Lan S."/>
            <person name="Zhang J.S."/>
            <person name="Tsai W.C."/>
            <person name="Van de Peer Y."/>
            <person name="Liu Z.J."/>
        </authorList>
    </citation>
    <scope>NUCLEOTIDE SEQUENCE</scope>
    <source>
        <strain evidence="1">CP</strain>
    </source>
</reference>
<organism evidence="1 2">
    <name type="scientific">Acorus calamus</name>
    <name type="common">Sweet flag</name>
    <dbReference type="NCBI Taxonomy" id="4465"/>
    <lineage>
        <taxon>Eukaryota</taxon>
        <taxon>Viridiplantae</taxon>
        <taxon>Streptophyta</taxon>
        <taxon>Embryophyta</taxon>
        <taxon>Tracheophyta</taxon>
        <taxon>Spermatophyta</taxon>
        <taxon>Magnoliopsida</taxon>
        <taxon>Liliopsida</taxon>
        <taxon>Acoraceae</taxon>
        <taxon>Acorus</taxon>
    </lineage>
</organism>
<proteinExistence type="predicted"/>